<dbReference type="Proteomes" id="UP001583186">
    <property type="component" value="Unassembled WGS sequence"/>
</dbReference>
<keyword evidence="2" id="KW-0732">Signal</keyword>
<evidence type="ECO:0000256" key="1">
    <source>
        <dbReference type="SAM" id="MobiDB-lite"/>
    </source>
</evidence>
<evidence type="ECO:0000313" key="4">
    <source>
        <dbReference type="Proteomes" id="UP001583186"/>
    </source>
</evidence>
<gene>
    <name evidence="3" type="ORF">Sste5346_008026</name>
</gene>
<feature type="region of interest" description="Disordered" evidence="1">
    <location>
        <begin position="32"/>
        <end position="52"/>
    </location>
</feature>
<reference evidence="3 4" key="1">
    <citation type="journal article" date="2024" name="IMA Fungus">
        <title>IMA Genome - F19 : A genome assembly and annotation guide to empower mycologists, including annotated draft genome sequences of Ceratocystis pirilliformis, Diaporthe australafricana, Fusarium ophioides, Paecilomyces lecythidis, and Sporothrix stenoceras.</title>
        <authorList>
            <person name="Aylward J."/>
            <person name="Wilson A.M."/>
            <person name="Visagie C.M."/>
            <person name="Spraker J."/>
            <person name="Barnes I."/>
            <person name="Buitendag C."/>
            <person name="Ceriani C."/>
            <person name="Del Mar Angel L."/>
            <person name="du Plessis D."/>
            <person name="Fuchs T."/>
            <person name="Gasser K."/>
            <person name="Kramer D."/>
            <person name="Li W."/>
            <person name="Munsamy K."/>
            <person name="Piso A."/>
            <person name="Price J.L."/>
            <person name="Sonnekus B."/>
            <person name="Thomas C."/>
            <person name="van der Nest A."/>
            <person name="van Dijk A."/>
            <person name="van Heerden A."/>
            <person name="van Vuuren N."/>
            <person name="Yilmaz N."/>
            <person name="Duong T.A."/>
            <person name="van der Merwe N.A."/>
            <person name="Wingfield M.J."/>
            <person name="Wingfield B.D."/>
        </authorList>
    </citation>
    <scope>NUCLEOTIDE SEQUENCE [LARGE SCALE GENOMIC DNA]</scope>
    <source>
        <strain evidence="3 4">CMW 5346</strain>
    </source>
</reference>
<organism evidence="3 4">
    <name type="scientific">Sporothrix stenoceras</name>
    <dbReference type="NCBI Taxonomy" id="5173"/>
    <lineage>
        <taxon>Eukaryota</taxon>
        <taxon>Fungi</taxon>
        <taxon>Dikarya</taxon>
        <taxon>Ascomycota</taxon>
        <taxon>Pezizomycotina</taxon>
        <taxon>Sordariomycetes</taxon>
        <taxon>Sordariomycetidae</taxon>
        <taxon>Ophiostomatales</taxon>
        <taxon>Ophiostomataceae</taxon>
        <taxon>Sporothrix</taxon>
    </lineage>
</organism>
<feature type="chain" id="PRO_5045713565" evidence="2">
    <location>
        <begin position="21"/>
        <end position="371"/>
    </location>
</feature>
<accession>A0ABR3YSB7</accession>
<dbReference type="EMBL" id="JAWCUI010000058">
    <property type="protein sequence ID" value="KAL1890885.1"/>
    <property type="molecule type" value="Genomic_DNA"/>
</dbReference>
<evidence type="ECO:0000256" key="2">
    <source>
        <dbReference type="SAM" id="SignalP"/>
    </source>
</evidence>
<name>A0ABR3YSB7_9PEZI</name>
<protein>
    <submittedName>
        <fullName evidence="3">Uncharacterized protein</fullName>
    </submittedName>
</protein>
<sequence length="371" mass="39138">MRFNWLTVLLALALGQLGGAEPTVDALPKTKSLELSSPKGSPVSAGELAPTSECKDEVDPLPQSLNGMFTGNAAMDFVIEGSGLAHGVCTLVNHYQHSDHPCLAYSTVVASTIAAIISIATNARSGFAGVGTSNRRALLLRGADSGLGSAYSTALLDAVTEQLLSQGFIVGNSEVRTLSRRSGSGSNTTSFSSYSSPTAATDSVTAAFVIHDVVHPNLTITPADFHFTSYADGTETVLVKHRLADHAQNNSNSNNRTTVAGRSTQVSAQPQHDGPGFKYNYRLDVLADEARGQDISGIANMIGSAVGNHWGWEAENAAMDQWIGAIGIDYILLRALGLGVRIISEIDGFGEDYEDIGICGNMGDRIHDELR</sequence>
<comment type="caution">
    <text evidence="3">The sequence shown here is derived from an EMBL/GenBank/DDBJ whole genome shotgun (WGS) entry which is preliminary data.</text>
</comment>
<evidence type="ECO:0000313" key="3">
    <source>
        <dbReference type="EMBL" id="KAL1890885.1"/>
    </source>
</evidence>
<keyword evidence="4" id="KW-1185">Reference proteome</keyword>
<proteinExistence type="predicted"/>
<feature type="signal peptide" evidence="2">
    <location>
        <begin position="1"/>
        <end position="20"/>
    </location>
</feature>